<reference evidence="2 3" key="1">
    <citation type="submission" date="2018-12" db="EMBL/GenBank/DDBJ databases">
        <authorList>
            <consortium name="Pathogen Informatics"/>
        </authorList>
    </citation>
    <scope>NUCLEOTIDE SEQUENCE [LARGE SCALE GENOMIC DNA]</scope>
    <source>
        <strain evidence="2 3">NCTC11636</strain>
    </source>
</reference>
<sequence>MPWFLGLLVLTLVPILSTVVASVAMIVAGLSHRKVPGLRRYNGAKAADWGLTYLLATVLLCGGHVVLLGLFANEDPVESFFPLGIPITTWALVTVFHLVYCVYAGVRAEKRRPIGFSGIPFFSRGLSAGP</sequence>
<dbReference type="AlphaFoldDB" id="A0A3S4RGK5"/>
<feature type="transmembrane region" description="Helical" evidence="1">
    <location>
        <begin position="6"/>
        <end position="30"/>
    </location>
</feature>
<organism evidence="2 3">
    <name type="scientific">Actinomyces howellii</name>
    <dbReference type="NCBI Taxonomy" id="52771"/>
    <lineage>
        <taxon>Bacteria</taxon>
        <taxon>Bacillati</taxon>
        <taxon>Actinomycetota</taxon>
        <taxon>Actinomycetes</taxon>
        <taxon>Actinomycetales</taxon>
        <taxon>Actinomycetaceae</taxon>
        <taxon>Actinomyces</taxon>
    </lineage>
</organism>
<dbReference type="Proteomes" id="UP000266895">
    <property type="component" value="Chromosome"/>
</dbReference>
<dbReference type="EMBL" id="LR134350">
    <property type="protein sequence ID" value="VEG29375.1"/>
    <property type="molecule type" value="Genomic_DNA"/>
</dbReference>
<dbReference type="KEGG" id="ahw:NCTC11636_02017"/>
<feature type="transmembrane region" description="Helical" evidence="1">
    <location>
        <begin position="83"/>
        <end position="106"/>
    </location>
</feature>
<gene>
    <name evidence="2" type="ORF">NCTC11636_02017</name>
</gene>
<protein>
    <submittedName>
        <fullName evidence="2">Uncharacterized protein</fullName>
    </submittedName>
</protein>
<evidence type="ECO:0000313" key="2">
    <source>
        <dbReference type="EMBL" id="VEG29375.1"/>
    </source>
</evidence>
<name>A0A3S4RGK5_9ACTO</name>
<evidence type="ECO:0000313" key="3">
    <source>
        <dbReference type="Proteomes" id="UP000266895"/>
    </source>
</evidence>
<keyword evidence="3" id="KW-1185">Reference proteome</keyword>
<keyword evidence="1" id="KW-0812">Transmembrane</keyword>
<keyword evidence="1" id="KW-0472">Membrane</keyword>
<feature type="transmembrane region" description="Helical" evidence="1">
    <location>
        <begin position="51"/>
        <end position="71"/>
    </location>
</feature>
<evidence type="ECO:0000256" key="1">
    <source>
        <dbReference type="SAM" id="Phobius"/>
    </source>
</evidence>
<proteinExistence type="predicted"/>
<keyword evidence="1" id="KW-1133">Transmembrane helix</keyword>
<accession>A0A3S4RGK5</accession>